<sequence>MKASVMSIIQMEVDVTVPMGGVSTVKGAGPRQSLTFPTWRLMRTINRGRGSPARLVTGSKLMGSQAAYDPGLRQLLARSCLKQHQKPRHQHTTTTSVSEITMDTAKILDAWALLKILFLYLEQSGQGLPRCAIAQCKVLDMVFIDCSNES</sequence>
<keyword evidence="2" id="KW-1185">Reference proteome</keyword>
<evidence type="ECO:0000313" key="1">
    <source>
        <dbReference type="EMBL" id="GFO28025.1"/>
    </source>
</evidence>
<dbReference type="EMBL" id="BLXT01005987">
    <property type="protein sequence ID" value="GFO28025.1"/>
    <property type="molecule type" value="Genomic_DNA"/>
</dbReference>
<proteinExistence type="predicted"/>
<accession>A0AAV4C8M5</accession>
<protein>
    <submittedName>
        <fullName evidence="1">Uncharacterized protein</fullName>
    </submittedName>
</protein>
<organism evidence="1 2">
    <name type="scientific">Plakobranchus ocellatus</name>
    <dbReference type="NCBI Taxonomy" id="259542"/>
    <lineage>
        <taxon>Eukaryota</taxon>
        <taxon>Metazoa</taxon>
        <taxon>Spiralia</taxon>
        <taxon>Lophotrochozoa</taxon>
        <taxon>Mollusca</taxon>
        <taxon>Gastropoda</taxon>
        <taxon>Heterobranchia</taxon>
        <taxon>Euthyneura</taxon>
        <taxon>Panpulmonata</taxon>
        <taxon>Sacoglossa</taxon>
        <taxon>Placobranchoidea</taxon>
        <taxon>Plakobranchidae</taxon>
        <taxon>Plakobranchus</taxon>
    </lineage>
</organism>
<gene>
    <name evidence="1" type="ORF">PoB_005453000</name>
</gene>
<evidence type="ECO:0000313" key="2">
    <source>
        <dbReference type="Proteomes" id="UP000735302"/>
    </source>
</evidence>
<dbReference type="AlphaFoldDB" id="A0AAV4C8M5"/>
<comment type="caution">
    <text evidence="1">The sequence shown here is derived from an EMBL/GenBank/DDBJ whole genome shotgun (WGS) entry which is preliminary data.</text>
</comment>
<dbReference type="Proteomes" id="UP000735302">
    <property type="component" value="Unassembled WGS sequence"/>
</dbReference>
<name>A0AAV4C8M5_9GAST</name>
<reference evidence="1 2" key="1">
    <citation type="journal article" date="2021" name="Elife">
        <title>Chloroplast acquisition without the gene transfer in kleptoplastic sea slugs, Plakobranchus ocellatus.</title>
        <authorList>
            <person name="Maeda T."/>
            <person name="Takahashi S."/>
            <person name="Yoshida T."/>
            <person name="Shimamura S."/>
            <person name="Takaki Y."/>
            <person name="Nagai Y."/>
            <person name="Toyoda A."/>
            <person name="Suzuki Y."/>
            <person name="Arimoto A."/>
            <person name="Ishii H."/>
            <person name="Satoh N."/>
            <person name="Nishiyama T."/>
            <person name="Hasebe M."/>
            <person name="Maruyama T."/>
            <person name="Minagawa J."/>
            <person name="Obokata J."/>
            <person name="Shigenobu S."/>
        </authorList>
    </citation>
    <scope>NUCLEOTIDE SEQUENCE [LARGE SCALE GENOMIC DNA]</scope>
</reference>